<gene>
    <name evidence="1" type="ORF">GCM10011391_29460</name>
</gene>
<dbReference type="Proteomes" id="UP000628775">
    <property type="component" value="Unassembled WGS sequence"/>
</dbReference>
<protein>
    <submittedName>
        <fullName evidence="1">Uncharacterized protein</fullName>
    </submittedName>
</protein>
<dbReference type="EMBL" id="BMIR01000015">
    <property type="protein sequence ID" value="GGE48740.1"/>
    <property type="molecule type" value="Genomic_DNA"/>
</dbReference>
<proteinExistence type="predicted"/>
<reference evidence="1" key="2">
    <citation type="submission" date="2020-09" db="EMBL/GenBank/DDBJ databases">
        <authorList>
            <person name="Sun Q."/>
            <person name="Zhou Y."/>
        </authorList>
    </citation>
    <scope>NUCLEOTIDE SEQUENCE</scope>
    <source>
        <strain evidence="1">CGMCC 1.15371</strain>
    </source>
</reference>
<accession>A0A8J3DW33</accession>
<dbReference type="InterPro" id="IPR035314">
    <property type="entry name" value="DUF5370"/>
</dbReference>
<keyword evidence="2" id="KW-1185">Reference proteome</keyword>
<reference evidence="1" key="1">
    <citation type="journal article" date="2014" name="Int. J. Syst. Evol. Microbiol.">
        <title>Complete genome sequence of Corynebacterium casei LMG S-19264T (=DSM 44701T), isolated from a smear-ripened cheese.</title>
        <authorList>
            <consortium name="US DOE Joint Genome Institute (JGI-PGF)"/>
            <person name="Walter F."/>
            <person name="Albersmeier A."/>
            <person name="Kalinowski J."/>
            <person name="Ruckert C."/>
        </authorList>
    </citation>
    <scope>NUCLEOTIDE SEQUENCE</scope>
    <source>
        <strain evidence="1">CGMCC 1.15371</strain>
    </source>
</reference>
<dbReference type="AlphaFoldDB" id="A0A8J3DW33"/>
<dbReference type="Pfam" id="PF17340">
    <property type="entry name" value="DUF5370"/>
    <property type="match status" value="1"/>
</dbReference>
<dbReference type="RefSeq" id="WP_188695776.1">
    <property type="nucleotide sequence ID" value="NZ_BMIR01000015.1"/>
</dbReference>
<evidence type="ECO:0000313" key="2">
    <source>
        <dbReference type="Proteomes" id="UP000628775"/>
    </source>
</evidence>
<comment type="caution">
    <text evidence="1">The sequence shown here is derived from an EMBL/GenBank/DDBJ whole genome shotgun (WGS) entry which is preliminary data.</text>
</comment>
<evidence type="ECO:0000313" key="1">
    <source>
        <dbReference type="EMBL" id="GGE48740.1"/>
    </source>
</evidence>
<organism evidence="1 2">
    <name type="scientific">Pullulanibacillus camelliae</name>
    <dbReference type="NCBI Taxonomy" id="1707096"/>
    <lineage>
        <taxon>Bacteria</taxon>
        <taxon>Bacillati</taxon>
        <taxon>Bacillota</taxon>
        <taxon>Bacilli</taxon>
        <taxon>Bacillales</taxon>
        <taxon>Sporolactobacillaceae</taxon>
        <taxon>Pullulanibacillus</taxon>
    </lineage>
</organism>
<sequence>MGAIQRDGYTFDVEYSVVLQRAALHVYQDGTFIKEVPFAFSGQAPTQDDIDKSIEAFLS</sequence>
<name>A0A8J3DW33_9BACL</name>